<dbReference type="PATRIC" id="fig|1140003.3.peg.1956"/>
<evidence type="ECO:0000313" key="3">
    <source>
        <dbReference type="Proteomes" id="UP000015961"/>
    </source>
</evidence>
<dbReference type="EMBL" id="ASWO01000007">
    <property type="protein sequence ID" value="EOT82939.1"/>
    <property type="molecule type" value="Genomic_DNA"/>
</dbReference>
<dbReference type="eggNOG" id="COG1695">
    <property type="taxonomic scope" value="Bacteria"/>
</dbReference>
<dbReference type="PANTHER" id="PTHR33169:SF14">
    <property type="entry name" value="TRANSCRIPTIONAL REGULATOR RV3488"/>
    <property type="match status" value="1"/>
</dbReference>
<dbReference type="InterPro" id="IPR036388">
    <property type="entry name" value="WH-like_DNA-bd_sf"/>
</dbReference>
<dbReference type="Gene3D" id="1.10.10.10">
    <property type="entry name" value="Winged helix-like DNA-binding domain superfamily/Winged helix DNA-binding domain"/>
    <property type="match status" value="1"/>
</dbReference>
<evidence type="ECO:0000259" key="1">
    <source>
        <dbReference type="Pfam" id="PF03551"/>
    </source>
</evidence>
<feature type="domain" description="Transcription regulator PadR N-terminal" evidence="1">
    <location>
        <begin position="15"/>
        <end position="86"/>
    </location>
</feature>
<dbReference type="Proteomes" id="UP000015961">
    <property type="component" value="Unassembled WGS sequence"/>
</dbReference>
<protein>
    <recommendedName>
        <fullName evidence="1">Transcription regulator PadR N-terminal domain-containing protein</fullName>
    </recommendedName>
</protein>
<sequence>MNNSQLLKGTLEGCVLAILNTKEVYGYELVYLLRQKGFNQVVGGTIYPLLQKLERQGCVTSIKRPSEDGPDRKYYTLTAKGQQQLAQFDKEWQTLTTIVADLLHTNQEEQE</sequence>
<dbReference type="RefSeq" id="WP_016186461.1">
    <property type="nucleotide sequence ID" value="NZ_ASWO01000007.1"/>
</dbReference>
<comment type="caution">
    <text evidence="2">The sequence shown here is derived from an EMBL/GenBank/DDBJ whole genome shotgun (WGS) entry which is preliminary data.</text>
</comment>
<dbReference type="InterPro" id="IPR005149">
    <property type="entry name" value="Tscrpt_reg_PadR_N"/>
</dbReference>
<dbReference type="OrthoDB" id="9791785at2"/>
<dbReference type="InterPro" id="IPR036390">
    <property type="entry name" value="WH_DNA-bd_sf"/>
</dbReference>
<evidence type="ECO:0000313" key="2">
    <source>
        <dbReference type="EMBL" id="EOT82939.1"/>
    </source>
</evidence>
<dbReference type="Pfam" id="PF03551">
    <property type="entry name" value="PadR"/>
    <property type="match status" value="1"/>
</dbReference>
<dbReference type="AlphaFoldDB" id="S0NNY9"/>
<gene>
    <name evidence="2" type="ORF">I573_02052</name>
</gene>
<dbReference type="STRING" id="1140003.OMY_02029"/>
<dbReference type="InterPro" id="IPR052509">
    <property type="entry name" value="Metal_resp_DNA-bind_regulator"/>
</dbReference>
<accession>S0NNY9</accession>
<proteinExistence type="predicted"/>
<dbReference type="SUPFAM" id="SSF46785">
    <property type="entry name" value="Winged helix' DNA-binding domain"/>
    <property type="match status" value="1"/>
</dbReference>
<reference evidence="2 3" key="1">
    <citation type="submission" date="2013-03" db="EMBL/GenBank/DDBJ databases">
        <title>The Genome Sequence of Enterococcus sulfureus ATCC_49903 (PacBio/Illumina hybrid assembly).</title>
        <authorList>
            <consortium name="The Broad Institute Genomics Platform"/>
            <consortium name="The Broad Institute Genome Sequencing Center for Infectious Disease"/>
            <person name="Earl A."/>
            <person name="Russ C."/>
            <person name="Gilmore M."/>
            <person name="Surin D."/>
            <person name="Walker B."/>
            <person name="Young S."/>
            <person name="Zeng Q."/>
            <person name="Gargeya S."/>
            <person name="Fitzgerald M."/>
            <person name="Haas B."/>
            <person name="Abouelleil A."/>
            <person name="Allen A.W."/>
            <person name="Alvarado L."/>
            <person name="Arachchi H.M."/>
            <person name="Berlin A.M."/>
            <person name="Chapman S.B."/>
            <person name="Gainer-Dewar J."/>
            <person name="Goldberg J."/>
            <person name="Griggs A."/>
            <person name="Gujja S."/>
            <person name="Hansen M."/>
            <person name="Howarth C."/>
            <person name="Imamovic A."/>
            <person name="Ireland A."/>
            <person name="Larimer J."/>
            <person name="McCowan C."/>
            <person name="Murphy C."/>
            <person name="Pearson M."/>
            <person name="Poon T.W."/>
            <person name="Priest M."/>
            <person name="Roberts A."/>
            <person name="Saif S."/>
            <person name="Shea T."/>
            <person name="Sisk P."/>
            <person name="Sykes S."/>
            <person name="Wortman J."/>
            <person name="Nusbaum C."/>
            <person name="Birren B."/>
        </authorList>
    </citation>
    <scope>NUCLEOTIDE SEQUENCE [LARGE SCALE GENOMIC DNA]</scope>
    <source>
        <strain evidence="2 3">ATCC 49903</strain>
    </source>
</reference>
<keyword evidence="3" id="KW-1185">Reference proteome</keyword>
<name>S0NNY9_9ENTE</name>
<organism evidence="2 3">
    <name type="scientific">Enterococcus sulfureus ATCC 49903</name>
    <dbReference type="NCBI Taxonomy" id="1140003"/>
    <lineage>
        <taxon>Bacteria</taxon>
        <taxon>Bacillati</taxon>
        <taxon>Bacillota</taxon>
        <taxon>Bacilli</taxon>
        <taxon>Lactobacillales</taxon>
        <taxon>Enterococcaceae</taxon>
        <taxon>Enterococcus</taxon>
    </lineage>
</organism>
<dbReference type="PANTHER" id="PTHR33169">
    <property type="entry name" value="PADR-FAMILY TRANSCRIPTIONAL REGULATOR"/>
    <property type="match status" value="1"/>
</dbReference>